<sequence>MLTGDSLWGKWIRSYLLKKRSFWEIKNHTQSGSWMWRKMLKLRDIAKDFCRKEIGNGRHISFWYDTWSDMGIIYDILGERGTLQLGIRKEATLEEAVCSVRRRRSYRSAVLQEVERNLTAISDKLSSDKEDMCLWRGKSGYKPKFTTKETWLNLRPTSIQQVWTRGVWFPMATPRFAFIVWLAMQNRLSTMDRISVWDRGVDTTCVLCKLDAESRDHLFFKCVYSAQLWKSLVKGMLGNAYSEDWALIVQIVSKGGHEKKLLFCLRYAFHAAVYGIWRERNRVRHGESVLPVTTIIKLTDKGVRNKLSLVKMKRRKGMEDILSYWFQTRSS</sequence>
<dbReference type="PANTHER" id="PTHR33116:SF78">
    <property type="entry name" value="OS12G0587133 PROTEIN"/>
    <property type="match status" value="1"/>
</dbReference>
<organism evidence="2 3">
    <name type="scientific">Raphanus sativus</name>
    <name type="common">Radish</name>
    <name type="synonym">Raphanus raphanistrum var. sativus</name>
    <dbReference type="NCBI Taxonomy" id="3726"/>
    <lineage>
        <taxon>Eukaryota</taxon>
        <taxon>Viridiplantae</taxon>
        <taxon>Streptophyta</taxon>
        <taxon>Embryophyta</taxon>
        <taxon>Tracheophyta</taxon>
        <taxon>Spermatophyta</taxon>
        <taxon>Magnoliopsida</taxon>
        <taxon>eudicotyledons</taxon>
        <taxon>Gunneridae</taxon>
        <taxon>Pentapetalae</taxon>
        <taxon>rosids</taxon>
        <taxon>malvids</taxon>
        <taxon>Brassicales</taxon>
        <taxon>Brassicaceae</taxon>
        <taxon>Brassiceae</taxon>
        <taxon>Raphanus</taxon>
    </lineage>
</organism>
<proteinExistence type="predicted"/>
<reference evidence="3" key="2">
    <citation type="submission" date="2025-08" db="UniProtKB">
        <authorList>
            <consortium name="RefSeq"/>
        </authorList>
    </citation>
    <scope>IDENTIFICATION</scope>
    <source>
        <tissue evidence="3">Leaf</tissue>
    </source>
</reference>
<dbReference type="Proteomes" id="UP000504610">
    <property type="component" value="Chromosome 5"/>
</dbReference>
<dbReference type="PANTHER" id="PTHR33116">
    <property type="entry name" value="REVERSE TRANSCRIPTASE ZINC-BINDING DOMAIN-CONTAINING PROTEIN-RELATED-RELATED"/>
    <property type="match status" value="1"/>
</dbReference>
<keyword evidence="2" id="KW-1185">Reference proteome</keyword>
<gene>
    <name evidence="3" type="primary">LOC108858493</name>
</gene>
<reference evidence="2" key="1">
    <citation type="journal article" date="2019" name="Database">
        <title>The radish genome database (RadishGD): an integrated information resource for radish genomics.</title>
        <authorList>
            <person name="Yu H.J."/>
            <person name="Baek S."/>
            <person name="Lee Y.J."/>
            <person name="Cho A."/>
            <person name="Mun J.H."/>
        </authorList>
    </citation>
    <scope>NUCLEOTIDE SEQUENCE [LARGE SCALE GENOMIC DNA]</scope>
    <source>
        <strain evidence="2">cv. WK10039</strain>
    </source>
</reference>
<feature type="domain" description="Reverse transcriptase zinc-binding" evidence="1">
    <location>
        <begin position="145"/>
        <end position="229"/>
    </location>
</feature>
<dbReference type="KEGG" id="rsz:108858493"/>
<protein>
    <submittedName>
        <fullName evidence="3">Uncharacterized protein LOC108858493</fullName>
    </submittedName>
</protein>
<dbReference type="AlphaFoldDB" id="A0A6J0NTZ1"/>
<accession>A0A6J0NTZ1</accession>
<dbReference type="RefSeq" id="XP_018487910.1">
    <property type="nucleotide sequence ID" value="XM_018632408.1"/>
</dbReference>
<dbReference type="OrthoDB" id="1111109at2759"/>
<evidence type="ECO:0000259" key="1">
    <source>
        <dbReference type="Pfam" id="PF13966"/>
    </source>
</evidence>
<name>A0A6J0NTZ1_RAPSA</name>
<dbReference type="GeneID" id="108858493"/>
<evidence type="ECO:0000313" key="2">
    <source>
        <dbReference type="Proteomes" id="UP000504610"/>
    </source>
</evidence>
<dbReference type="InterPro" id="IPR026960">
    <property type="entry name" value="RVT-Znf"/>
</dbReference>
<dbReference type="Pfam" id="PF13966">
    <property type="entry name" value="zf-RVT"/>
    <property type="match status" value="1"/>
</dbReference>
<evidence type="ECO:0000313" key="3">
    <source>
        <dbReference type="RefSeq" id="XP_018487910.1"/>
    </source>
</evidence>